<dbReference type="AlphaFoldDB" id="A0A1F6X7W4"/>
<evidence type="ECO:0000259" key="1">
    <source>
        <dbReference type="Pfam" id="PF02698"/>
    </source>
</evidence>
<dbReference type="PANTHER" id="PTHR30336">
    <property type="entry name" value="INNER MEMBRANE PROTEIN, PROBABLE PERMEASE"/>
    <property type="match status" value="1"/>
</dbReference>
<dbReference type="InterPro" id="IPR003848">
    <property type="entry name" value="DUF218"/>
</dbReference>
<sequence>METEVDKLAKVIWDYMLMHQEPAPSDCILVLGSKDLAPAERACDLFLQGYAPIIIFSGYGKAFYPKSEAEVYRNIALKRGIPIEKIFIEDKSRNTGENILFSKELILKSNIPYRKIILVQKPYMERRVYATFKKQWPEPEIIMTSPKISYEDYVKDNPYYTKEKIINTMVGDLQRIKEYSKLGFQIEQKIPERVWQAYEKLVAMGYNKRLIS</sequence>
<evidence type="ECO:0000313" key="2">
    <source>
        <dbReference type="EMBL" id="OGI90219.1"/>
    </source>
</evidence>
<evidence type="ECO:0000313" key="3">
    <source>
        <dbReference type="Proteomes" id="UP000176814"/>
    </source>
</evidence>
<name>A0A1F6X7W4_9BACT</name>
<reference evidence="2 3" key="1">
    <citation type="journal article" date="2016" name="Nat. Commun.">
        <title>Thousands of microbial genomes shed light on interconnected biogeochemical processes in an aquifer system.</title>
        <authorList>
            <person name="Anantharaman K."/>
            <person name="Brown C.T."/>
            <person name="Hug L.A."/>
            <person name="Sharon I."/>
            <person name="Castelle C.J."/>
            <person name="Probst A.J."/>
            <person name="Thomas B.C."/>
            <person name="Singh A."/>
            <person name="Wilkins M.J."/>
            <person name="Karaoz U."/>
            <person name="Brodie E.L."/>
            <person name="Williams K.H."/>
            <person name="Hubbard S.S."/>
            <person name="Banfield J.F."/>
        </authorList>
    </citation>
    <scope>NUCLEOTIDE SEQUENCE [LARGE SCALE GENOMIC DNA]</scope>
</reference>
<dbReference type="InterPro" id="IPR051599">
    <property type="entry name" value="Cell_Envelope_Assoc"/>
</dbReference>
<dbReference type="Proteomes" id="UP000176814">
    <property type="component" value="Unassembled WGS sequence"/>
</dbReference>
<proteinExistence type="predicted"/>
<protein>
    <recommendedName>
        <fullName evidence="1">DUF218 domain-containing protein</fullName>
    </recommendedName>
</protein>
<dbReference type="CDD" id="cd06259">
    <property type="entry name" value="YdcF-like"/>
    <property type="match status" value="1"/>
</dbReference>
<dbReference type="EMBL" id="MFUW01000020">
    <property type="protein sequence ID" value="OGI90219.1"/>
    <property type="molecule type" value="Genomic_DNA"/>
</dbReference>
<dbReference type="Gene3D" id="3.40.50.620">
    <property type="entry name" value="HUPs"/>
    <property type="match status" value="1"/>
</dbReference>
<comment type="caution">
    <text evidence="2">The sequence shown here is derived from an EMBL/GenBank/DDBJ whole genome shotgun (WGS) entry which is preliminary data.</text>
</comment>
<dbReference type="Pfam" id="PF02698">
    <property type="entry name" value="DUF218"/>
    <property type="match status" value="1"/>
</dbReference>
<accession>A0A1F6X7W4</accession>
<gene>
    <name evidence="2" type="ORF">A2911_02345</name>
</gene>
<organism evidence="2 3">
    <name type="scientific">Candidatus Nomurabacteria bacterium RIFCSPLOWO2_01_FULL_40_15</name>
    <dbReference type="NCBI Taxonomy" id="1801772"/>
    <lineage>
        <taxon>Bacteria</taxon>
        <taxon>Candidatus Nomuraibacteriota</taxon>
    </lineage>
</organism>
<dbReference type="PANTHER" id="PTHR30336:SF20">
    <property type="entry name" value="DUF218 DOMAIN-CONTAINING PROTEIN"/>
    <property type="match status" value="1"/>
</dbReference>
<dbReference type="GO" id="GO:0005886">
    <property type="term" value="C:plasma membrane"/>
    <property type="evidence" value="ECO:0007669"/>
    <property type="project" value="TreeGrafter"/>
</dbReference>
<dbReference type="InterPro" id="IPR014729">
    <property type="entry name" value="Rossmann-like_a/b/a_fold"/>
</dbReference>
<feature type="domain" description="DUF218" evidence="1">
    <location>
        <begin position="26"/>
        <end position="140"/>
    </location>
</feature>